<dbReference type="PROSITE" id="PS00151">
    <property type="entry name" value="ACYLPHOSPHATASE_2"/>
    <property type="match status" value="1"/>
</dbReference>
<comment type="similarity">
    <text evidence="1 7">Belongs to the acylphosphatase family.</text>
</comment>
<organism evidence="9 10">
    <name type="scientific">Noviluteimonas caseinilytica</name>
    <dbReference type="NCBI Taxonomy" id="2675101"/>
    <lineage>
        <taxon>Bacteria</taxon>
        <taxon>Pseudomonadati</taxon>
        <taxon>Pseudomonadota</taxon>
        <taxon>Gammaproteobacteria</taxon>
        <taxon>Lysobacterales</taxon>
        <taxon>Lysobacteraceae</taxon>
        <taxon>Noviluteimonas</taxon>
    </lineage>
</organism>
<dbReference type="EMBL" id="AP024545">
    <property type="protein sequence ID" value="BCT91507.1"/>
    <property type="molecule type" value="Genomic_DNA"/>
</dbReference>
<evidence type="ECO:0000256" key="3">
    <source>
        <dbReference type="ARBA" id="ARBA00015991"/>
    </source>
</evidence>
<sequence>MAAARFFVSGHVQGVFFRASARNEALHLGLRGYARNLHDGRVEVLAVGDVQALEHMAEWLKHGPPHARVEGIERLAADDGEAGPDFETA</sequence>
<evidence type="ECO:0000256" key="6">
    <source>
        <dbReference type="RuleBase" id="RU000553"/>
    </source>
</evidence>
<evidence type="ECO:0000313" key="10">
    <source>
        <dbReference type="Proteomes" id="UP000681317"/>
    </source>
</evidence>
<feature type="active site" evidence="5">
    <location>
        <position position="18"/>
    </location>
</feature>
<dbReference type="PROSITE" id="PS00150">
    <property type="entry name" value="ACYLPHOSPHATASE_1"/>
    <property type="match status" value="1"/>
</dbReference>
<feature type="domain" description="Acylphosphatase-like" evidence="8">
    <location>
        <begin position="3"/>
        <end position="89"/>
    </location>
</feature>
<dbReference type="Gene3D" id="3.30.70.100">
    <property type="match status" value="1"/>
</dbReference>
<dbReference type="EC" id="3.6.1.7" evidence="2 5"/>
<dbReference type="PROSITE" id="PS51160">
    <property type="entry name" value="ACYLPHOSPHATASE_3"/>
    <property type="match status" value="1"/>
</dbReference>
<evidence type="ECO:0000256" key="5">
    <source>
        <dbReference type="PROSITE-ProRule" id="PRU00520"/>
    </source>
</evidence>
<evidence type="ECO:0000256" key="2">
    <source>
        <dbReference type="ARBA" id="ARBA00012150"/>
    </source>
</evidence>
<reference evidence="9 10" key="1">
    <citation type="submission" date="2021-03" db="EMBL/GenBank/DDBJ databases">
        <title>Complete Genome Sequences of Two Lysobacter Strains Isolated from Sea Water (Lysobacter caseinilyticus) and Soil (Lysobacter helvus) in South Korea.</title>
        <authorList>
            <person name="Watanabe Y."/>
            <person name="Arakawa K."/>
        </authorList>
    </citation>
    <scope>NUCLEOTIDE SEQUENCE [LARGE SCALE GENOMIC DNA]</scope>
    <source>
        <strain evidence="9 10">KVB24</strain>
    </source>
</reference>
<gene>
    <name evidence="9" type="ORF">LYSCAS_05310</name>
</gene>
<dbReference type="Proteomes" id="UP000681317">
    <property type="component" value="Chromosome"/>
</dbReference>
<evidence type="ECO:0000256" key="7">
    <source>
        <dbReference type="RuleBase" id="RU004168"/>
    </source>
</evidence>
<dbReference type="InterPro" id="IPR001792">
    <property type="entry name" value="Acylphosphatase-like_dom"/>
</dbReference>
<dbReference type="Pfam" id="PF00708">
    <property type="entry name" value="Acylphosphatase"/>
    <property type="match status" value="1"/>
</dbReference>
<dbReference type="RefSeq" id="WP_213435497.1">
    <property type="nucleotide sequence ID" value="NZ_AP024545.1"/>
</dbReference>
<dbReference type="InterPro" id="IPR036046">
    <property type="entry name" value="Acylphosphatase-like_dom_sf"/>
</dbReference>
<evidence type="ECO:0000256" key="1">
    <source>
        <dbReference type="ARBA" id="ARBA00005614"/>
    </source>
</evidence>
<proteinExistence type="inferred from homology"/>
<evidence type="ECO:0000256" key="4">
    <source>
        <dbReference type="ARBA" id="ARBA00047645"/>
    </source>
</evidence>
<keyword evidence="5 6" id="KW-0378">Hydrolase</keyword>
<name>A0ABM7Q2T0_9GAMM</name>
<comment type="catalytic activity">
    <reaction evidence="4 5 6">
        <text>an acyl phosphate + H2O = a carboxylate + phosphate + H(+)</text>
        <dbReference type="Rhea" id="RHEA:14965"/>
        <dbReference type="ChEBI" id="CHEBI:15377"/>
        <dbReference type="ChEBI" id="CHEBI:15378"/>
        <dbReference type="ChEBI" id="CHEBI:29067"/>
        <dbReference type="ChEBI" id="CHEBI:43474"/>
        <dbReference type="ChEBI" id="CHEBI:59918"/>
        <dbReference type="EC" id="3.6.1.7"/>
    </reaction>
</comment>
<dbReference type="NCBIfam" id="NF011022">
    <property type="entry name" value="PRK14451.1"/>
    <property type="match status" value="1"/>
</dbReference>
<dbReference type="InterPro" id="IPR017968">
    <property type="entry name" value="Acylphosphatase_CS"/>
</dbReference>
<keyword evidence="10" id="KW-1185">Reference proteome</keyword>
<evidence type="ECO:0000313" key="9">
    <source>
        <dbReference type="EMBL" id="BCT91507.1"/>
    </source>
</evidence>
<evidence type="ECO:0000259" key="8">
    <source>
        <dbReference type="PROSITE" id="PS51160"/>
    </source>
</evidence>
<dbReference type="SUPFAM" id="SSF54975">
    <property type="entry name" value="Acylphosphatase/BLUF domain-like"/>
    <property type="match status" value="1"/>
</dbReference>
<feature type="active site" evidence="5">
    <location>
        <position position="36"/>
    </location>
</feature>
<dbReference type="PANTHER" id="PTHR47268:SF4">
    <property type="entry name" value="ACYLPHOSPHATASE"/>
    <property type="match status" value="1"/>
</dbReference>
<dbReference type="InterPro" id="IPR020456">
    <property type="entry name" value="Acylphosphatase"/>
</dbReference>
<protein>
    <recommendedName>
        <fullName evidence="3 5">Acylphosphatase</fullName>
        <ecNumber evidence="2 5">3.6.1.7</ecNumber>
    </recommendedName>
</protein>
<accession>A0ABM7Q2T0</accession>
<dbReference type="PANTHER" id="PTHR47268">
    <property type="entry name" value="ACYLPHOSPHATASE"/>
    <property type="match status" value="1"/>
</dbReference>